<dbReference type="PANTHER" id="PTHR24113">
    <property type="entry name" value="RAN GTPASE-ACTIVATING PROTEIN 1"/>
    <property type="match status" value="1"/>
</dbReference>
<evidence type="ECO:0000313" key="4">
    <source>
        <dbReference type="EMBL" id="OWA52667.1"/>
    </source>
</evidence>
<comment type="caution">
    <text evidence="4">The sequence shown here is derived from an EMBL/GenBank/DDBJ whole genome shotgun (WGS) entry which is preliminary data.</text>
</comment>
<protein>
    <submittedName>
        <fullName evidence="4">Uncharacterized protein</fullName>
    </submittedName>
</protein>
<dbReference type="Proteomes" id="UP000192578">
    <property type="component" value="Unassembled WGS sequence"/>
</dbReference>
<dbReference type="GO" id="GO:0005634">
    <property type="term" value="C:nucleus"/>
    <property type="evidence" value="ECO:0007669"/>
    <property type="project" value="TreeGrafter"/>
</dbReference>
<dbReference type="GO" id="GO:0005096">
    <property type="term" value="F:GTPase activator activity"/>
    <property type="evidence" value="ECO:0007669"/>
    <property type="project" value="UniProtKB-KW"/>
</dbReference>
<reference evidence="5" key="1">
    <citation type="submission" date="2017-01" db="EMBL/GenBank/DDBJ databases">
        <title>Comparative genomics of anhydrobiosis in the tardigrade Hypsibius dujardini.</title>
        <authorList>
            <person name="Yoshida Y."/>
            <person name="Koutsovoulos G."/>
            <person name="Laetsch D."/>
            <person name="Stevens L."/>
            <person name="Kumar S."/>
            <person name="Horikawa D."/>
            <person name="Ishino K."/>
            <person name="Komine S."/>
            <person name="Tomita M."/>
            <person name="Blaxter M."/>
            <person name="Arakawa K."/>
        </authorList>
    </citation>
    <scope>NUCLEOTIDE SEQUENCE [LARGE SCALE GENOMIC DNA]</scope>
    <source>
        <strain evidence="5">Z151</strain>
    </source>
</reference>
<dbReference type="EMBL" id="MTYJ01000280">
    <property type="protein sequence ID" value="OWA52667.1"/>
    <property type="molecule type" value="Genomic_DNA"/>
</dbReference>
<dbReference type="AlphaFoldDB" id="A0A9X6NER1"/>
<keyword evidence="3" id="KW-0677">Repeat</keyword>
<dbReference type="InterPro" id="IPR029058">
    <property type="entry name" value="AB_hydrolase_fold"/>
</dbReference>
<dbReference type="GO" id="GO:0006913">
    <property type="term" value="P:nucleocytoplasmic transport"/>
    <property type="evidence" value="ECO:0007669"/>
    <property type="project" value="TreeGrafter"/>
</dbReference>
<dbReference type="SMART" id="SM00368">
    <property type="entry name" value="LRR_RI"/>
    <property type="match status" value="7"/>
</dbReference>
<keyword evidence="1" id="KW-0343">GTPase activation</keyword>
<dbReference type="GO" id="GO:0031267">
    <property type="term" value="F:small GTPase binding"/>
    <property type="evidence" value="ECO:0007669"/>
    <property type="project" value="TreeGrafter"/>
</dbReference>
<accession>A0A9X6NER1</accession>
<evidence type="ECO:0000313" key="5">
    <source>
        <dbReference type="Proteomes" id="UP000192578"/>
    </source>
</evidence>
<sequence>MVISGPSCAVKRAATLAASERKVLFLHDDGENATLLRAQMAHLSKALDDVRFVSYFGNAPTALKGSKVALLPGNGKEDAALSGYLWYGGDSHLLKETSFHHLNHLSRRKGPFYAVVAVGGACELGKLLASVHNCQPVEISLPLRDSVPEGSALLPVFVASSSRFFTLNAVKPTDPWAALQLPLSEIVDFVEATVRSGSLDGPLFKLPIPTREQVQRRKLEKKKADQAFIARRTAENIERKALKERKAAGEDVEVPLNPTKVLKRERRRLRAAMKETAEAFVVDVFEKDHASVCNYVVAPMAEPVTPCTLEELEELIQFLKANGKIPNGQTRIDFTKGSILNHGGMAVDLCKQVVGPEGIEPVLEAMGHNDNIVRFLLGNNISGDRGAKAIANFISDRERSKNVYNFYLAGNDIGPKGAADLARSLADDDKVQALWLKRNPIGPEGARHLANSLRVNTTLQTLDLVNVGMFDDGAVAVFEALTAAADTVGLRHLYVGTNALTVRTATAASTFFKTGKSKLRTLYFAAGRFGDEGAEVLAEGLVRDLCLERLGLASERIGVRGAKALADALGTHPRLMSLDVGLRKGTFVLGEEPNAMGDEGVLYLAEKLLFKRDDGRLHLRSLEVSHNGMTSQGVDALLDLVDRQPQQSLLVLRIQQHGLRHDQARLTALMHRNKERFAQLKRRAHHGDEAASVEVADVKEVLNPRHIFDIYSIYRNNM</sequence>
<dbReference type="Gene3D" id="3.80.10.10">
    <property type="entry name" value="Ribonuclease Inhibitor"/>
    <property type="match status" value="2"/>
</dbReference>
<evidence type="ECO:0000256" key="2">
    <source>
        <dbReference type="ARBA" id="ARBA00022614"/>
    </source>
</evidence>
<organism evidence="4 5">
    <name type="scientific">Hypsibius exemplaris</name>
    <name type="common">Freshwater tardigrade</name>
    <dbReference type="NCBI Taxonomy" id="2072580"/>
    <lineage>
        <taxon>Eukaryota</taxon>
        <taxon>Metazoa</taxon>
        <taxon>Ecdysozoa</taxon>
        <taxon>Tardigrada</taxon>
        <taxon>Eutardigrada</taxon>
        <taxon>Parachela</taxon>
        <taxon>Hypsibioidea</taxon>
        <taxon>Hypsibiidae</taxon>
        <taxon>Hypsibius</taxon>
    </lineage>
</organism>
<dbReference type="PANTHER" id="PTHR24113:SF12">
    <property type="entry name" value="RAN GTPASE-ACTIVATING PROTEIN 1"/>
    <property type="match status" value="1"/>
</dbReference>
<dbReference type="Gene3D" id="3.40.50.1820">
    <property type="entry name" value="alpha/beta hydrolase"/>
    <property type="match status" value="1"/>
</dbReference>
<keyword evidence="5" id="KW-1185">Reference proteome</keyword>
<dbReference type="InterPro" id="IPR032675">
    <property type="entry name" value="LRR_dom_sf"/>
</dbReference>
<name>A0A9X6NER1_HYPEX</name>
<dbReference type="GO" id="GO:0048471">
    <property type="term" value="C:perinuclear region of cytoplasm"/>
    <property type="evidence" value="ECO:0007669"/>
    <property type="project" value="TreeGrafter"/>
</dbReference>
<dbReference type="Pfam" id="PF13516">
    <property type="entry name" value="LRR_6"/>
    <property type="match status" value="1"/>
</dbReference>
<keyword evidence="2" id="KW-0433">Leucine-rich repeat</keyword>
<dbReference type="InterPro" id="IPR027038">
    <property type="entry name" value="RanGap"/>
</dbReference>
<dbReference type="OrthoDB" id="333024at2759"/>
<gene>
    <name evidence="4" type="ORF">BV898_17113</name>
</gene>
<dbReference type="InterPro" id="IPR001611">
    <property type="entry name" value="Leu-rich_rpt"/>
</dbReference>
<proteinExistence type="predicted"/>
<dbReference type="GO" id="GO:0005829">
    <property type="term" value="C:cytosol"/>
    <property type="evidence" value="ECO:0007669"/>
    <property type="project" value="TreeGrafter"/>
</dbReference>
<dbReference type="SUPFAM" id="SSF52047">
    <property type="entry name" value="RNI-like"/>
    <property type="match status" value="1"/>
</dbReference>
<evidence type="ECO:0000256" key="1">
    <source>
        <dbReference type="ARBA" id="ARBA00022468"/>
    </source>
</evidence>
<evidence type="ECO:0000256" key="3">
    <source>
        <dbReference type="ARBA" id="ARBA00022737"/>
    </source>
</evidence>